<dbReference type="VEuPathDB" id="FungiDB:CC1G_01891"/>
<dbReference type="eggNOG" id="KOG1522">
    <property type="taxonomic scope" value="Eukaryota"/>
</dbReference>
<dbReference type="InParanoid" id="A8N5W0"/>
<feature type="region of interest" description="Disordered" evidence="7">
    <location>
        <begin position="279"/>
        <end position="360"/>
    </location>
</feature>
<comment type="subcellular location">
    <subcellularLocation>
        <location evidence="1">Nucleus</location>
    </subcellularLocation>
</comment>
<evidence type="ECO:0000256" key="7">
    <source>
        <dbReference type="SAM" id="MobiDB-lite"/>
    </source>
</evidence>
<dbReference type="OMA" id="FYFEVES"/>
<keyword evidence="2 9" id="KW-0240">DNA-directed RNA polymerase</keyword>
<dbReference type="SUPFAM" id="SSF56553">
    <property type="entry name" value="Insert subdomain of RNA polymerase alpha subunit"/>
    <property type="match status" value="1"/>
</dbReference>
<dbReference type="SUPFAM" id="SSF55257">
    <property type="entry name" value="RBP11-like subunits of RNA polymerase"/>
    <property type="match status" value="1"/>
</dbReference>
<dbReference type="InterPro" id="IPR011262">
    <property type="entry name" value="DNA-dir_RNA_pol_insert"/>
</dbReference>
<dbReference type="EMBL" id="AACS02000003">
    <property type="protein sequence ID" value="EAU91402.2"/>
    <property type="molecule type" value="Genomic_DNA"/>
</dbReference>
<evidence type="ECO:0000256" key="2">
    <source>
        <dbReference type="ARBA" id="ARBA00022478"/>
    </source>
</evidence>
<dbReference type="FunCoup" id="A8N5W0">
    <property type="interactions" value="557"/>
</dbReference>
<dbReference type="GO" id="GO:0005665">
    <property type="term" value="C:RNA polymerase II, core complex"/>
    <property type="evidence" value="ECO:0007669"/>
    <property type="project" value="TreeGrafter"/>
</dbReference>
<comment type="caution">
    <text evidence="9">The sequence shown here is derived from an EMBL/GenBank/DDBJ whole genome shotgun (WGS) entry which is preliminary data.</text>
</comment>
<evidence type="ECO:0000256" key="1">
    <source>
        <dbReference type="ARBA" id="ARBA00004123"/>
    </source>
</evidence>
<dbReference type="HOGENOM" id="CLU_038421_1_1_1"/>
<evidence type="ECO:0000256" key="6">
    <source>
        <dbReference type="ARBA" id="ARBA00072506"/>
    </source>
</evidence>
<dbReference type="SMART" id="SM00662">
    <property type="entry name" value="RPOLD"/>
    <property type="match status" value="1"/>
</dbReference>
<dbReference type="CDD" id="cd07031">
    <property type="entry name" value="RNAP_II_RPB3"/>
    <property type="match status" value="1"/>
</dbReference>
<evidence type="ECO:0000256" key="5">
    <source>
        <dbReference type="ARBA" id="ARBA00025804"/>
    </source>
</evidence>
<dbReference type="PANTHER" id="PTHR11800:SF2">
    <property type="entry name" value="DNA-DIRECTED RNA POLYMERASE II SUBUNIT RPB3"/>
    <property type="match status" value="1"/>
</dbReference>
<dbReference type="OrthoDB" id="270173at2759"/>
<dbReference type="InterPro" id="IPR036603">
    <property type="entry name" value="RBP11-like"/>
</dbReference>
<dbReference type="Gene3D" id="2.170.120.12">
    <property type="entry name" value="DNA-directed RNA polymerase, insert domain"/>
    <property type="match status" value="1"/>
</dbReference>
<dbReference type="GeneID" id="6006694"/>
<dbReference type="KEGG" id="cci:CC1G_01891"/>
<gene>
    <name evidence="9" type="ORF">CC1G_01891</name>
</gene>
<dbReference type="Gene3D" id="3.30.1360.10">
    <property type="entry name" value="RNA polymerase, RBP11-like subunit"/>
    <property type="match status" value="1"/>
</dbReference>
<dbReference type="Pfam" id="PF01000">
    <property type="entry name" value="RNA_pol_A_bac"/>
    <property type="match status" value="1"/>
</dbReference>
<evidence type="ECO:0000313" key="9">
    <source>
        <dbReference type="EMBL" id="EAU91402.2"/>
    </source>
</evidence>
<evidence type="ECO:0000256" key="3">
    <source>
        <dbReference type="ARBA" id="ARBA00023163"/>
    </source>
</evidence>
<evidence type="ECO:0000259" key="8">
    <source>
        <dbReference type="SMART" id="SM00662"/>
    </source>
</evidence>
<dbReference type="FunFam" id="2.170.120.12:FF:000002">
    <property type="entry name" value="DNA-directed RNA polymerase II subunit RPB3"/>
    <property type="match status" value="1"/>
</dbReference>
<evidence type="ECO:0000256" key="4">
    <source>
        <dbReference type="ARBA" id="ARBA00023242"/>
    </source>
</evidence>
<evidence type="ECO:0000313" key="10">
    <source>
        <dbReference type="Proteomes" id="UP000001861"/>
    </source>
</evidence>
<dbReference type="Proteomes" id="UP000001861">
    <property type="component" value="Unassembled WGS sequence"/>
</dbReference>
<proteinExistence type="inferred from homology"/>
<protein>
    <recommendedName>
        <fullName evidence="6">DNA-directed RNA polymerase II subunit RPB3</fullName>
    </recommendedName>
</protein>
<keyword evidence="4" id="KW-0539">Nucleus</keyword>
<dbReference type="Pfam" id="PF01193">
    <property type="entry name" value="RNA_pol_L"/>
    <property type="match status" value="1"/>
</dbReference>
<dbReference type="InterPro" id="IPR011263">
    <property type="entry name" value="DNA-dir_RNA_pol_RpoA/D/Rpb3"/>
</dbReference>
<dbReference type="RefSeq" id="XP_001830255.2">
    <property type="nucleotide sequence ID" value="XM_001830203.2"/>
</dbReference>
<feature type="domain" description="DNA-directed RNA polymerase RpoA/D/Rpb3-type" evidence="8">
    <location>
        <begin position="19"/>
        <end position="274"/>
    </location>
</feature>
<dbReference type="GO" id="GO:0006366">
    <property type="term" value="P:transcription by RNA polymerase II"/>
    <property type="evidence" value="ECO:0007669"/>
    <property type="project" value="TreeGrafter"/>
</dbReference>
<keyword evidence="10" id="KW-1185">Reference proteome</keyword>
<dbReference type="STRING" id="240176.A8N5W0"/>
<sequence length="360" mass="39093">MNSTDSEPIVRVREVKKDKVNFVLENVDLARVVMADIPTVAIDLVEFEANTSVLPDEYIAHRLGQIPLISTNCDEAIRYTRDCTCLSQCSYCAVQLRLDVACNDDTTMEVTSNHLEVVPLDDYMQEEIQHGEEKAKRTQWFGHPVGKNEPGTPPVLICKIRKGQELRVKCIAKKGIAKEHAKWSPCSAVSFEYDPYNKLRHTSYWYESDIQAEWPLSENAQEEEPPRDDEPFDFNAKPNKFYLEIETDGSLAPQDVVEKGLNELQAKLANLILGLKEPTDEDMGGGGAGGPMPAWGAPAAAPAESTWGTAGSSWPGGSSPGRGGATSAYSSSPGTGGSGWGGGAASGWGSPERQVGSWTA</sequence>
<comment type="similarity">
    <text evidence="5">Belongs to the archaeal Rpo3/eukaryotic RPB3 RNA polymerase subunit family.</text>
</comment>
<dbReference type="InterPro" id="IPR036643">
    <property type="entry name" value="RNApol_insert_sf"/>
</dbReference>
<dbReference type="GO" id="GO:0046983">
    <property type="term" value="F:protein dimerization activity"/>
    <property type="evidence" value="ECO:0007669"/>
    <property type="project" value="InterPro"/>
</dbReference>
<reference evidence="9 10" key="1">
    <citation type="journal article" date="2010" name="Proc. Natl. Acad. Sci. U.S.A.">
        <title>Insights into evolution of multicellular fungi from the assembled chromosomes of the mushroom Coprinopsis cinerea (Coprinus cinereus).</title>
        <authorList>
            <person name="Stajich J.E."/>
            <person name="Wilke S.K."/>
            <person name="Ahren D."/>
            <person name="Au C.H."/>
            <person name="Birren B.W."/>
            <person name="Borodovsky M."/>
            <person name="Burns C."/>
            <person name="Canback B."/>
            <person name="Casselton L.A."/>
            <person name="Cheng C.K."/>
            <person name="Deng J."/>
            <person name="Dietrich F.S."/>
            <person name="Fargo D.C."/>
            <person name="Farman M.L."/>
            <person name="Gathman A.C."/>
            <person name="Goldberg J."/>
            <person name="Guigo R."/>
            <person name="Hoegger P.J."/>
            <person name="Hooker J.B."/>
            <person name="Huggins A."/>
            <person name="James T.Y."/>
            <person name="Kamada T."/>
            <person name="Kilaru S."/>
            <person name="Kodira C."/>
            <person name="Kues U."/>
            <person name="Kupfer D."/>
            <person name="Kwan H.S."/>
            <person name="Lomsadze A."/>
            <person name="Li W."/>
            <person name="Lilly W.W."/>
            <person name="Ma L.J."/>
            <person name="Mackey A.J."/>
            <person name="Manning G."/>
            <person name="Martin F."/>
            <person name="Muraguchi H."/>
            <person name="Natvig D.O."/>
            <person name="Palmerini H."/>
            <person name="Ramesh M.A."/>
            <person name="Rehmeyer C.J."/>
            <person name="Roe B.A."/>
            <person name="Shenoy N."/>
            <person name="Stanke M."/>
            <person name="Ter-Hovhannisyan V."/>
            <person name="Tunlid A."/>
            <person name="Velagapudi R."/>
            <person name="Vision T.J."/>
            <person name="Zeng Q."/>
            <person name="Zolan M.E."/>
            <person name="Pukkila P.J."/>
        </authorList>
    </citation>
    <scope>NUCLEOTIDE SEQUENCE [LARGE SCALE GENOMIC DNA]</scope>
    <source>
        <strain evidence="10">Okayama-7 / 130 / ATCC MYA-4618 / FGSC 9003</strain>
    </source>
</reference>
<dbReference type="PANTHER" id="PTHR11800">
    <property type="entry name" value="DNA-DIRECTED RNA POLYMERASE"/>
    <property type="match status" value="1"/>
</dbReference>
<organism evidence="9 10">
    <name type="scientific">Coprinopsis cinerea (strain Okayama-7 / 130 / ATCC MYA-4618 / FGSC 9003)</name>
    <name type="common">Inky cap fungus</name>
    <name type="synonym">Hormographiella aspergillata</name>
    <dbReference type="NCBI Taxonomy" id="240176"/>
    <lineage>
        <taxon>Eukaryota</taxon>
        <taxon>Fungi</taxon>
        <taxon>Dikarya</taxon>
        <taxon>Basidiomycota</taxon>
        <taxon>Agaricomycotina</taxon>
        <taxon>Agaricomycetes</taxon>
        <taxon>Agaricomycetidae</taxon>
        <taxon>Agaricales</taxon>
        <taxon>Agaricineae</taxon>
        <taxon>Psathyrellaceae</taxon>
        <taxon>Coprinopsis</taxon>
    </lineage>
</organism>
<dbReference type="GO" id="GO:0003899">
    <property type="term" value="F:DNA-directed RNA polymerase activity"/>
    <property type="evidence" value="ECO:0007669"/>
    <property type="project" value="InterPro"/>
</dbReference>
<dbReference type="AlphaFoldDB" id="A8N5W0"/>
<name>A8N5W0_COPC7</name>
<feature type="compositionally biased region" description="Gly residues" evidence="7">
    <location>
        <begin position="334"/>
        <end position="346"/>
    </location>
</feature>
<feature type="compositionally biased region" description="Low complexity" evidence="7">
    <location>
        <begin position="291"/>
        <end position="317"/>
    </location>
</feature>
<dbReference type="InterPro" id="IPR050518">
    <property type="entry name" value="Rpo3/RPB3_RNA_Pol_subunit"/>
</dbReference>
<keyword evidence="3" id="KW-0804">Transcription</keyword>
<accession>A8N5W0</accession>